<dbReference type="EMBL" id="NOVD01000070">
    <property type="protein sequence ID" value="PCK22445.1"/>
    <property type="molecule type" value="Genomic_DNA"/>
</dbReference>
<proteinExistence type="predicted"/>
<gene>
    <name evidence="1" type="ORF">CHR55_32335</name>
</gene>
<dbReference type="AlphaFoldDB" id="A0A069JD68"/>
<organism evidence="1 2">
    <name type="scientific">Rhodococcus qingshengii</name>
    <dbReference type="NCBI Taxonomy" id="334542"/>
    <lineage>
        <taxon>Bacteria</taxon>
        <taxon>Bacillati</taxon>
        <taxon>Actinomycetota</taxon>
        <taxon>Actinomycetes</taxon>
        <taxon>Mycobacteriales</taxon>
        <taxon>Nocardiaceae</taxon>
        <taxon>Rhodococcus</taxon>
        <taxon>Rhodococcus erythropolis group</taxon>
    </lineage>
</organism>
<dbReference type="InterPro" id="IPR037401">
    <property type="entry name" value="SnoaL-like"/>
</dbReference>
<evidence type="ECO:0000313" key="2">
    <source>
        <dbReference type="Proteomes" id="UP000230886"/>
    </source>
</evidence>
<comment type="caution">
    <text evidence="1">The sequence shown here is derived from an EMBL/GenBank/DDBJ whole genome shotgun (WGS) entry which is preliminary data.</text>
</comment>
<dbReference type="Pfam" id="PF13577">
    <property type="entry name" value="SnoaL_4"/>
    <property type="match status" value="1"/>
</dbReference>
<sequence>MSQAESEVGSISAVEELLAIEEIKRVFAARLRCMDTKQWHVYPTLHTADVVSETWGGLPTDKQPKTGDTSNQVVGIDKLTAAIRNMLDGDIPLTTAHHAHTPEIVLTSPTTATGIWAMEDMLWWNDGEKELHLHGYGHYHEKYRKEDGKWLISYRTLTRLRVDQDPGFFRFMKAL</sequence>
<evidence type="ECO:0000313" key="1">
    <source>
        <dbReference type="EMBL" id="PCK22445.1"/>
    </source>
</evidence>
<protein>
    <submittedName>
        <fullName evidence="1">Nuclear transport factor 2 family protein</fullName>
    </submittedName>
</protein>
<dbReference type="Gene3D" id="3.10.450.50">
    <property type="match status" value="1"/>
</dbReference>
<reference evidence="1 2" key="1">
    <citation type="submission" date="2017-07" db="EMBL/GenBank/DDBJ databases">
        <title>Draft sequence of Rhodococcus enclensis 23b-28.</title>
        <authorList>
            <person name="Besaury L."/>
            <person name="Sancelme M."/>
            <person name="Amato P."/>
            <person name="Lallement A."/>
            <person name="Delort A.-M."/>
        </authorList>
    </citation>
    <scope>NUCLEOTIDE SEQUENCE [LARGE SCALE GENOMIC DNA]</scope>
    <source>
        <strain evidence="1 2">23b-28</strain>
    </source>
</reference>
<dbReference type="SUPFAM" id="SSF54427">
    <property type="entry name" value="NTF2-like"/>
    <property type="match status" value="1"/>
</dbReference>
<dbReference type="InterPro" id="IPR032710">
    <property type="entry name" value="NTF2-like_dom_sf"/>
</dbReference>
<dbReference type="Proteomes" id="UP000230886">
    <property type="component" value="Unassembled WGS sequence"/>
</dbReference>
<dbReference type="RefSeq" id="WP_003939692.1">
    <property type="nucleotide sequence ID" value="NZ_AP026691.1"/>
</dbReference>
<name>A0A069JD68_RHOSG</name>
<accession>A0A2A5IYN6</accession>
<accession>A0A069JD68</accession>